<accession>A0A9Q0ERA1</accession>
<feature type="region of interest" description="Disordered" evidence="1">
    <location>
        <begin position="1"/>
        <end position="23"/>
    </location>
</feature>
<evidence type="ECO:0000313" key="3">
    <source>
        <dbReference type="Proteomes" id="UP001148018"/>
    </source>
</evidence>
<evidence type="ECO:0000256" key="1">
    <source>
        <dbReference type="SAM" id="MobiDB-lite"/>
    </source>
</evidence>
<reference evidence="2" key="1">
    <citation type="submission" date="2022-07" db="EMBL/GenBank/DDBJ databases">
        <title>Chromosome-level genome of Muraenolepis orangiensis.</title>
        <authorList>
            <person name="Kim J."/>
        </authorList>
    </citation>
    <scope>NUCLEOTIDE SEQUENCE</scope>
    <source>
        <strain evidence="2">KU_S4_2022</strain>
        <tissue evidence="2">Muscle</tissue>
    </source>
</reference>
<dbReference type="AlphaFoldDB" id="A0A9Q0ERA1"/>
<proteinExistence type="predicted"/>
<comment type="caution">
    <text evidence="2">The sequence shown here is derived from an EMBL/GenBank/DDBJ whole genome shotgun (WGS) entry which is preliminary data.</text>
</comment>
<feature type="region of interest" description="Disordered" evidence="1">
    <location>
        <begin position="43"/>
        <end position="69"/>
    </location>
</feature>
<protein>
    <submittedName>
        <fullName evidence="2">Uncharacterized protein</fullName>
    </submittedName>
</protein>
<feature type="compositionally biased region" description="Basic residues" evidence="1">
    <location>
        <begin position="46"/>
        <end position="60"/>
    </location>
</feature>
<sequence>MQWENSDDKRPQQDGCLRAQLPTSRETALSTAVALLSWPCSAKPPERHRHHQHHHHHHHPATPGPATVPTSFRSCSVPIIPSVQGHHHHHHEVSCMQTSPGLHSATAAAAALPRYGEAKARDSSLRCSPRPPAVIGRKQDEVALLLEEAQEHLRALALAHKKREDESLSNSCNGSTVVFVEAKETVCFLSLNGGAGSGVLSCKGPTETQVLSHNLSHRDLGHTGQ</sequence>
<dbReference type="EMBL" id="JANIIK010000038">
    <property type="protein sequence ID" value="KAJ3610486.1"/>
    <property type="molecule type" value="Genomic_DNA"/>
</dbReference>
<keyword evidence="3" id="KW-1185">Reference proteome</keyword>
<dbReference type="OrthoDB" id="9939684at2759"/>
<name>A0A9Q0ERA1_9TELE</name>
<dbReference type="Proteomes" id="UP001148018">
    <property type="component" value="Unassembled WGS sequence"/>
</dbReference>
<gene>
    <name evidence="2" type="ORF">NHX12_022578</name>
</gene>
<evidence type="ECO:0000313" key="2">
    <source>
        <dbReference type="EMBL" id="KAJ3610486.1"/>
    </source>
</evidence>
<feature type="compositionally biased region" description="Basic and acidic residues" evidence="1">
    <location>
        <begin position="1"/>
        <end position="12"/>
    </location>
</feature>
<organism evidence="2 3">
    <name type="scientific">Muraenolepis orangiensis</name>
    <name type="common">Patagonian moray cod</name>
    <dbReference type="NCBI Taxonomy" id="630683"/>
    <lineage>
        <taxon>Eukaryota</taxon>
        <taxon>Metazoa</taxon>
        <taxon>Chordata</taxon>
        <taxon>Craniata</taxon>
        <taxon>Vertebrata</taxon>
        <taxon>Euteleostomi</taxon>
        <taxon>Actinopterygii</taxon>
        <taxon>Neopterygii</taxon>
        <taxon>Teleostei</taxon>
        <taxon>Neoteleostei</taxon>
        <taxon>Acanthomorphata</taxon>
        <taxon>Zeiogadaria</taxon>
        <taxon>Gadariae</taxon>
        <taxon>Gadiformes</taxon>
        <taxon>Muraenolepidoidei</taxon>
        <taxon>Muraenolepididae</taxon>
        <taxon>Muraenolepis</taxon>
    </lineage>
</organism>